<organism evidence="1 2">
    <name type="scientific">Rubinisphaera brasiliensis (strain ATCC 49424 / DSM 5305 / JCM 21570 / IAM 15109 / NBRC 103401 / IFAM 1448)</name>
    <name type="common">Planctomyces brasiliensis</name>
    <dbReference type="NCBI Taxonomy" id="756272"/>
    <lineage>
        <taxon>Bacteria</taxon>
        <taxon>Pseudomonadati</taxon>
        <taxon>Planctomycetota</taxon>
        <taxon>Planctomycetia</taxon>
        <taxon>Planctomycetales</taxon>
        <taxon>Planctomycetaceae</taxon>
        <taxon>Rubinisphaera</taxon>
    </lineage>
</organism>
<name>F0SGW4_RUBBR</name>
<dbReference type="EMBL" id="CP002546">
    <property type="protein sequence ID" value="ADY58399.1"/>
    <property type="molecule type" value="Genomic_DNA"/>
</dbReference>
<keyword evidence="2" id="KW-1185">Reference proteome</keyword>
<proteinExistence type="predicted"/>
<reference evidence="2" key="1">
    <citation type="submission" date="2011-02" db="EMBL/GenBank/DDBJ databases">
        <title>The complete genome of Planctomyces brasiliensis DSM 5305.</title>
        <authorList>
            <person name="Lucas S."/>
            <person name="Copeland A."/>
            <person name="Lapidus A."/>
            <person name="Bruce D."/>
            <person name="Goodwin L."/>
            <person name="Pitluck S."/>
            <person name="Kyrpides N."/>
            <person name="Mavromatis K."/>
            <person name="Pagani I."/>
            <person name="Ivanova N."/>
            <person name="Ovchinnikova G."/>
            <person name="Lu M."/>
            <person name="Detter J.C."/>
            <person name="Han C."/>
            <person name="Land M."/>
            <person name="Hauser L."/>
            <person name="Markowitz V."/>
            <person name="Cheng J.-F."/>
            <person name="Hugenholtz P."/>
            <person name="Woyke T."/>
            <person name="Wu D."/>
            <person name="Tindall B."/>
            <person name="Pomrenke H.G."/>
            <person name="Brambilla E."/>
            <person name="Klenk H.-P."/>
            <person name="Eisen J.A."/>
        </authorList>
    </citation>
    <scope>NUCLEOTIDE SEQUENCE [LARGE SCALE GENOMIC DNA]</scope>
    <source>
        <strain evidence="2">ATCC 49424 / DSM 5305 / JCM 21570 / NBRC 103401 / IFAM 1448</strain>
    </source>
</reference>
<evidence type="ECO:0000313" key="2">
    <source>
        <dbReference type="Proteomes" id="UP000006860"/>
    </source>
</evidence>
<dbReference type="Proteomes" id="UP000006860">
    <property type="component" value="Chromosome"/>
</dbReference>
<dbReference type="HOGENOM" id="CLU_1883396_0_0_0"/>
<dbReference type="eggNOG" id="ENOG502ZWB0">
    <property type="taxonomic scope" value="Bacteria"/>
</dbReference>
<evidence type="ECO:0000313" key="1">
    <source>
        <dbReference type="EMBL" id="ADY58399.1"/>
    </source>
</evidence>
<protein>
    <submittedName>
        <fullName evidence="1">Uncharacterized protein</fullName>
    </submittedName>
</protein>
<accession>F0SGW4</accession>
<sequence length="135" mass="15565">MRKILQFLAIEGAFLYEKFDCRIVDSEYVASFGGTGSVTLTNDIIVLKFWLDRDRLFMDVRAASSQSKNAWFSLDIIKQLLTGEVTDKARMDDENVEFLQERFGKIQDCFTEQKLAITESACKKLESQRSKRLFG</sequence>
<dbReference type="AlphaFoldDB" id="F0SGW4"/>
<dbReference type="KEGG" id="pbs:Plabr_0775"/>
<dbReference type="OrthoDB" id="5146634at2"/>
<gene>
    <name evidence="1" type="ordered locus">Plabr_0775</name>
</gene>
<dbReference type="RefSeq" id="WP_013627139.1">
    <property type="nucleotide sequence ID" value="NC_015174.1"/>
</dbReference>